<dbReference type="Pfam" id="PF11575">
    <property type="entry name" value="FhuF_C"/>
    <property type="match status" value="1"/>
</dbReference>
<dbReference type="EMBL" id="QVTE01000017">
    <property type="protein sequence ID" value="RFU70180.1"/>
    <property type="molecule type" value="Genomic_DNA"/>
</dbReference>
<evidence type="ECO:0008006" key="5">
    <source>
        <dbReference type="Google" id="ProtNLM"/>
    </source>
</evidence>
<evidence type="ECO:0000313" key="4">
    <source>
        <dbReference type="Proteomes" id="UP000264541"/>
    </source>
</evidence>
<organism evidence="3 4">
    <name type="scientific">Peribacillus saganii</name>
    <dbReference type="NCBI Taxonomy" id="2303992"/>
    <lineage>
        <taxon>Bacteria</taxon>
        <taxon>Bacillati</taxon>
        <taxon>Bacillota</taxon>
        <taxon>Bacilli</taxon>
        <taxon>Bacillales</taxon>
        <taxon>Bacillaceae</taxon>
        <taxon>Peribacillus</taxon>
    </lineage>
</organism>
<dbReference type="AlphaFoldDB" id="A0A372LPY6"/>
<protein>
    <recommendedName>
        <fullName evidence="5">Siderophore-iron reductase FhuF</fullName>
    </recommendedName>
</protein>
<dbReference type="InterPro" id="IPR024726">
    <property type="entry name" value="FhuF_C"/>
</dbReference>
<dbReference type="GO" id="GO:0051537">
    <property type="term" value="F:2 iron, 2 sulfur cluster binding"/>
    <property type="evidence" value="ECO:0007669"/>
    <property type="project" value="InterPro"/>
</dbReference>
<evidence type="ECO:0000313" key="3">
    <source>
        <dbReference type="EMBL" id="RFU70180.1"/>
    </source>
</evidence>
<proteinExistence type="predicted"/>
<feature type="domain" description="Aerobactin siderophore biosynthesis IucA/IucC-like C-terminal" evidence="1">
    <location>
        <begin position="38"/>
        <end position="148"/>
    </location>
</feature>
<reference evidence="3 4" key="1">
    <citation type="submission" date="2018-08" db="EMBL/GenBank/DDBJ databases">
        <title>Bacillus chawlae sp. nov., Bacillus glennii sp. nov., and Bacillus saganii sp. nov. Isolated from the Vehicle Assembly Building at Kennedy Space Center where the Viking Spacecraft were Assembled.</title>
        <authorList>
            <person name="Seuylemezian A."/>
            <person name="Vaishampayan P."/>
        </authorList>
    </citation>
    <scope>NUCLEOTIDE SEQUENCE [LARGE SCALE GENOMIC DNA]</scope>
    <source>
        <strain evidence="3 4">V47-23a</strain>
    </source>
</reference>
<gene>
    <name evidence="3" type="ORF">D0469_07750</name>
</gene>
<dbReference type="Pfam" id="PF06276">
    <property type="entry name" value="FhuF"/>
    <property type="match status" value="1"/>
</dbReference>
<evidence type="ECO:0000259" key="1">
    <source>
        <dbReference type="Pfam" id="PF06276"/>
    </source>
</evidence>
<keyword evidence="4" id="KW-1185">Reference proteome</keyword>
<dbReference type="InterPro" id="IPR022770">
    <property type="entry name" value="IucA/IucC-like_C"/>
</dbReference>
<comment type="caution">
    <text evidence="3">The sequence shown here is derived from an EMBL/GenBank/DDBJ whole genome shotgun (WGS) entry which is preliminary data.</text>
</comment>
<dbReference type="Proteomes" id="UP000264541">
    <property type="component" value="Unassembled WGS sequence"/>
</dbReference>
<name>A0A372LPY6_9BACI</name>
<feature type="domain" description="Ferric siderophore reductase C-terminal" evidence="2">
    <location>
        <begin position="200"/>
        <end position="221"/>
    </location>
</feature>
<evidence type="ECO:0000259" key="2">
    <source>
        <dbReference type="Pfam" id="PF11575"/>
    </source>
</evidence>
<sequence length="245" mass="27905">MQNGSVNALELWDTEKCLSYIKDLKDVFQSPSDIVTASQFSKRYSFLTTAPVLYAMSVFSKGLNSTIENTQIEAEYLCDQWVPNLRLLDLSVSEPDQNHSEWREKVLTELFAGNITKIWHSLSAATRIPKAILWENTAVYVFWLYEKKIGEKLDLKANTRTQEDLLYLIKDAPGHVFGEKENPLKRYCPEAGVNQSIRIRKTCCLYHELAGSKDFCSNCPKGNCAFRSKKNAETNCNNLPSTKSQ</sequence>
<accession>A0A372LPY6</accession>
<dbReference type="OrthoDB" id="5870636at2"/>
<dbReference type="GO" id="GO:0003824">
    <property type="term" value="F:catalytic activity"/>
    <property type="evidence" value="ECO:0007669"/>
    <property type="project" value="UniProtKB-ARBA"/>
</dbReference>